<dbReference type="Gene3D" id="1.25.40.10">
    <property type="entry name" value="Tetratricopeptide repeat domain"/>
    <property type="match status" value="1"/>
</dbReference>
<evidence type="ECO:0000256" key="3">
    <source>
        <dbReference type="ARBA" id="ARBA00022737"/>
    </source>
</evidence>
<dbReference type="PROSITE" id="PS50059">
    <property type="entry name" value="FKBP_PPIASE"/>
    <property type="match status" value="2"/>
</dbReference>
<comment type="caution">
    <text evidence="11">The sequence shown here is derived from an EMBL/GenBank/DDBJ whole genome shotgun (WGS) entry which is preliminary data.</text>
</comment>
<evidence type="ECO:0000256" key="5">
    <source>
        <dbReference type="ARBA" id="ARBA00023110"/>
    </source>
</evidence>
<dbReference type="AlphaFoldDB" id="A0AAD4NI51"/>
<comment type="catalytic activity">
    <reaction evidence="1 7">
        <text>[protein]-peptidylproline (omega=180) = [protein]-peptidylproline (omega=0)</text>
        <dbReference type="Rhea" id="RHEA:16237"/>
        <dbReference type="Rhea" id="RHEA-COMP:10747"/>
        <dbReference type="Rhea" id="RHEA-COMP:10748"/>
        <dbReference type="ChEBI" id="CHEBI:83833"/>
        <dbReference type="ChEBI" id="CHEBI:83834"/>
        <dbReference type="EC" id="5.2.1.8"/>
    </reaction>
</comment>
<dbReference type="SUPFAM" id="SSF54534">
    <property type="entry name" value="FKBP-like"/>
    <property type="match status" value="2"/>
</dbReference>
<dbReference type="FunFam" id="3.10.50.40:FF:000025">
    <property type="entry name" value="Peptidylprolyl isomerase"/>
    <property type="match status" value="1"/>
</dbReference>
<dbReference type="FunFam" id="3.10.50.40:FF:000013">
    <property type="entry name" value="Peptidylprolyl isomerase"/>
    <property type="match status" value="1"/>
</dbReference>
<evidence type="ECO:0000256" key="4">
    <source>
        <dbReference type="ARBA" id="ARBA00022803"/>
    </source>
</evidence>
<dbReference type="InterPro" id="IPR001179">
    <property type="entry name" value="PPIase_FKBP_dom"/>
</dbReference>
<evidence type="ECO:0000313" key="12">
    <source>
        <dbReference type="Proteomes" id="UP001201812"/>
    </source>
</evidence>
<keyword evidence="5 7" id="KW-0697">Rotamase</keyword>
<dbReference type="SUPFAM" id="SSF48452">
    <property type="entry name" value="TPR-like"/>
    <property type="match status" value="1"/>
</dbReference>
<keyword evidence="9" id="KW-0175">Coiled coil</keyword>
<feature type="domain" description="PPIase FKBP-type" evidence="10">
    <location>
        <begin position="154"/>
        <end position="241"/>
    </location>
</feature>
<keyword evidence="12" id="KW-1185">Reference proteome</keyword>
<evidence type="ECO:0000313" key="11">
    <source>
        <dbReference type="EMBL" id="KAI1726052.1"/>
    </source>
</evidence>
<accession>A0AAD4NI51</accession>
<protein>
    <recommendedName>
        <fullName evidence="2 7">peptidylprolyl isomerase</fullName>
        <ecNumber evidence="2 7">5.2.1.8</ecNumber>
    </recommendedName>
</protein>
<dbReference type="Pfam" id="PF00515">
    <property type="entry name" value="TPR_1"/>
    <property type="match status" value="1"/>
</dbReference>
<dbReference type="InterPro" id="IPR019734">
    <property type="entry name" value="TPR_rpt"/>
</dbReference>
<dbReference type="EC" id="5.2.1.8" evidence="2 7"/>
<feature type="repeat" description="TPR" evidence="8">
    <location>
        <begin position="342"/>
        <end position="375"/>
    </location>
</feature>
<dbReference type="SMART" id="SM00028">
    <property type="entry name" value="TPR"/>
    <property type="match status" value="2"/>
</dbReference>
<dbReference type="Pfam" id="PF00254">
    <property type="entry name" value="FKBP_C"/>
    <property type="match status" value="2"/>
</dbReference>
<name>A0AAD4NI51_9BILA</name>
<sequence length="412" mass="45960">MSASEISAPIDISKDGGIQKTIIKVGDPNQGKPSKGDTVYVHYVGTLKDSGEKFDSSRDRNEPFHFTLGKGQVIKGWDVGVASMHKGEVADLECRADYAYGDSGSPPKIPGGATLVFNVELLSWEGEDISPDRDGSITKSIIVEGENYNNPAENATVKVHAVGFSNGRQFLDKEVEFILGEGSLHQLPEGVDRALRRVNKSEKCRVVLKGNKFTYGSNSPPEFGLGPNQEIVFTLFLKDFEKTKANWELSDAEKLDMAQKAKDRGTMFLNEGQLHLALTKYSIITSLLEHGKCSEPEQYEEKFKDMYIAGLLNSSLANLKLNETSKCIELCDKVLEKKPGHIKALYRKAQALQQRKDYEDAIEVYNKVLELESENKAAMQQIQICKDLLAQIREKERKRFAGMFDKLAQQKV</sequence>
<dbReference type="InterPro" id="IPR050754">
    <property type="entry name" value="FKBP4/5/8-like"/>
</dbReference>
<reference evidence="11" key="1">
    <citation type="submission" date="2022-01" db="EMBL/GenBank/DDBJ databases">
        <title>Genome Sequence Resource for Two Populations of Ditylenchus destructor, the Migratory Endoparasitic Phytonematode.</title>
        <authorList>
            <person name="Zhang H."/>
            <person name="Lin R."/>
            <person name="Xie B."/>
        </authorList>
    </citation>
    <scope>NUCLEOTIDE SEQUENCE</scope>
    <source>
        <strain evidence="11">BazhouSP</strain>
    </source>
</reference>
<feature type="coiled-coil region" evidence="9">
    <location>
        <begin position="348"/>
        <end position="395"/>
    </location>
</feature>
<evidence type="ECO:0000256" key="1">
    <source>
        <dbReference type="ARBA" id="ARBA00000971"/>
    </source>
</evidence>
<dbReference type="Proteomes" id="UP001201812">
    <property type="component" value="Unassembled WGS sequence"/>
</dbReference>
<feature type="domain" description="PPIase FKBP-type" evidence="10">
    <location>
        <begin position="36"/>
        <end position="125"/>
    </location>
</feature>
<dbReference type="PANTHER" id="PTHR46512">
    <property type="entry name" value="PEPTIDYLPROLYL ISOMERASE"/>
    <property type="match status" value="1"/>
</dbReference>
<keyword evidence="3" id="KW-0677">Repeat</keyword>
<dbReference type="InterPro" id="IPR046357">
    <property type="entry name" value="PPIase_dom_sf"/>
</dbReference>
<evidence type="ECO:0000256" key="7">
    <source>
        <dbReference type="PROSITE-ProRule" id="PRU00277"/>
    </source>
</evidence>
<keyword evidence="4 8" id="KW-0802">TPR repeat</keyword>
<dbReference type="PROSITE" id="PS50005">
    <property type="entry name" value="TPR"/>
    <property type="match status" value="1"/>
</dbReference>
<evidence type="ECO:0000256" key="9">
    <source>
        <dbReference type="SAM" id="Coils"/>
    </source>
</evidence>
<dbReference type="Gene3D" id="3.10.50.40">
    <property type="match status" value="2"/>
</dbReference>
<proteinExistence type="predicted"/>
<evidence type="ECO:0000256" key="6">
    <source>
        <dbReference type="ARBA" id="ARBA00023235"/>
    </source>
</evidence>
<gene>
    <name evidence="11" type="ORF">DdX_02745</name>
</gene>
<organism evidence="11 12">
    <name type="scientific">Ditylenchus destructor</name>
    <dbReference type="NCBI Taxonomy" id="166010"/>
    <lineage>
        <taxon>Eukaryota</taxon>
        <taxon>Metazoa</taxon>
        <taxon>Ecdysozoa</taxon>
        <taxon>Nematoda</taxon>
        <taxon>Chromadorea</taxon>
        <taxon>Rhabditida</taxon>
        <taxon>Tylenchina</taxon>
        <taxon>Tylenchomorpha</taxon>
        <taxon>Sphaerularioidea</taxon>
        <taxon>Anguinidae</taxon>
        <taxon>Anguininae</taxon>
        <taxon>Ditylenchus</taxon>
    </lineage>
</organism>
<dbReference type="GO" id="GO:0003755">
    <property type="term" value="F:peptidyl-prolyl cis-trans isomerase activity"/>
    <property type="evidence" value="ECO:0007669"/>
    <property type="project" value="UniProtKB-KW"/>
</dbReference>
<evidence type="ECO:0000256" key="8">
    <source>
        <dbReference type="PROSITE-ProRule" id="PRU00339"/>
    </source>
</evidence>
<dbReference type="EMBL" id="JAKKPZ010000002">
    <property type="protein sequence ID" value="KAI1726052.1"/>
    <property type="molecule type" value="Genomic_DNA"/>
</dbReference>
<evidence type="ECO:0000256" key="2">
    <source>
        <dbReference type="ARBA" id="ARBA00013194"/>
    </source>
</evidence>
<dbReference type="InterPro" id="IPR011990">
    <property type="entry name" value="TPR-like_helical_dom_sf"/>
</dbReference>
<keyword evidence="6 7" id="KW-0413">Isomerase</keyword>
<dbReference type="PANTHER" id="PTHR46512:SF9">
    <property type="entry name" value="PEPTIDYLPROLYL ISOMERASE"/>
    <property type="match status" value="1"/>
</dbReference>
<evidence type="ECO:0000259" key="10">
    <source>
        <dbReference type="PROSITE" id="PS50059"/>
    </source>
</evidence>